<feature type="transmembrane region" description="Helical" evidence="1">
    <location>
        <begin position="6"/>
        <end position="28"/>
    </location>
</feature>
<dbReference type="AlphaFoldDB" id="A0A919INP5"/>
<keyword evidence="1" id="KW-1133">Transmembrane helix</keyword>
<accession>A0A919INP5</accession>
<keyword evidence="1" id="KW-0812">Transmembrane</keyword>
<organism evidence="2 3">
    <name type="scientific">Actinoplanes cyaneus</name>
    <dbReference type="NCBI Taxonomy" id="52696"/>
    <lineage>
        <taxon>Bacteria</taxon>
        <taxon>Bacillati</taxon>
        <taxon>Actinomycetota</taxon>
        <taxon>Actinomycetes</taxon>
        <taxon>Micromonosporales</taxon>
        <taxon>Micromonosporaceae</taxon>
        <taxon>Actinoplanes</taxon>
    </lineage>
</organism>
<keyword evidence="1" id="KW-0472">Membrane</keyword>
<dbReference type="EMBL" id="BOMH01000049">
    <property type="protein sequence ID" value="GID68577.1"/>
    <property type="molecule type" value="Genomic_DNA"/>
</dbReference>
<comment type="caution">
    <text evidence="2">The sequence shown here is derived from an EMBL/GenBank/DDBJ whole genome shotgun (WGS) entry which is preliminary data.</text>
</comment>
<gene>
    <name evidence="2" type="ORF">Acy02nite_64580</name>
</gene>
<sequence length="95" mass="9983">MLTSSVSLLTAIVTSIVVFFFATAWVSMKGAREGYRKAKAAVPSARKSMWSAIGSLFKVGVLVAIIALILVAWQASDLADVADEKPVPSPSAGRT</sequence>
<evidence type="ECO:0000313" key="3">
    <source>
        <dbReference type="Proteomes" id="UP000619479"/>
    </source>
</evidence>
<evidence type="ECO:0000256" key="1">
    <source>
        <dbReference type="SAM" id="Phobius"/>
    </source>
</evidence>
<evidence type="ECO:0000313" key="2">
    <source>
        <dbReference type="EMBL" id="GID68577.1"/>
    </source>
</evidence>
<reference evidence="2" key="1">
    <citation type="submission" date="2021-01" db="EMBL/GenBank/DDBJ databases">
        <title>Whole genome shotgun sequence of Actinoplanes cyaneus NBRC 14990.</title>
        <authorList>
            <person name="Komaki H."/>
            <person name="Tamura T."/>
        </authorList>
    </citation>
    <scope>NUCLEOTIDE SEQUENCE</scope>
    <source>
        <strain evidence="2">NBRC 14990</strain>
    </source>
</reference>
<keyword evidence="3" id="KW-1185">Reference proteome</keyword>
<protein>
    <submittedName>
        <fullName evidence="2">Uncharacterized protein</fullName>
    </submittedName>
</protein>
<name>A0A919INP5_9ACTN</name>
<feature type="transmembrane region" description="Helical" evidence="1">
    <location>
        <begin position="49"/>
        <end position="73"/>
    </location>
</feature>
<dbReference type="Proteomes" id="UP000619479">
    <property type="component" value="Unassembled WGS sequence"/>
</dbReference>
<dbReference type="RefSeq" id="WP_203748640.1">
    <property type="nucleotide sequence ID" value="NZ_BAAAUC010000108.1"/>
</dbReference>
<proteinExistence type="predicted"/>